<feature type="compositionally biased region" description="Low complexity" evidence="1">
    <location>
        <begin position="50"/>
        <end position="61"/>
    </location>
</feature>
<dbReference type="EMBL" id="CYRY02003714">
    <property type="protein sequence ID" value="VCW68302.1"/>
    <property type="molecule type" value="Genomic_DNA"/>
</dbReference>
<feature type="non-terminal residue" evidence="2">
    <location>
        <position position="89"/>
    </location>
</feature>
<comment type="caution">
    <text evidence="2">The sequence shown here is derived from an EMBL/GenBank/DDBJ whole genome shotgun (WGS) entry which is preliminary data.</text>
</comment>
<evidence type="ECO:0000313" key="2">
    <source>
        <dbReference type="EMBL" id="VCW68302.1"/>
    </source>
</evidence>
<gene>
    <name evidence="2" type="ORF">BN2614_LOCUS5</name>
</gene>
<organism evidence="2 3">
    <name type="scientific">Gulo gulo</name>
    <name type="common">Wolverine</name>
    <name type="synonym">Gluton</name>
    <dbReference type="NCBI Taxonomy" id="48420"/>
    <lineage>
        <taxon>Eukaryota</taxon>
        <taxon>Metazoa</taxon>
        <taxon>Chordata</taxon>
        <taxon>Craniata</taxon>
        <taxon>Vertebrata</taxon>
        <taxon>Euteleostomi</taxon>
        <taxon>Mammalia</taxon>
        <taxon>Eutheria</taxon>
        <taxon>Laurasiatheria</taxon>
        <taxon>Carnivora</taxon>
        <taxon>Caniformia</taxon>
        <taxon>Musteloidea</taxon>
        <taxon>Mustelidae</taxon>
        <taxon>Guloninae</taxon>
        <taxon>Gulo</taxon>
    </lineage>
</organism>
<reference evidence="2 3" key="1">
    <citation type="submission" date="2018-10" db="EMBL/GenBank/DDBJ databases">
        <authorList>
            <person name="Ekblom R."/>
            <person name="Jareborg N."/>
        </authorList>
    </citation>
    <scope>NUCLEOTIDE SEQUENCE [LARGE SCALE GENOMIC DNA]</scope>
    <source>
        <tissue evidence="2">Muscle</tissue>
    </source>
</reference>
<keyword evidence="3" id="KW-1185">Reference proteome</keyword>
<proteinExistence type="predicted"/>
<dbReference type="AlphaFoldDB" id="A0A9X9LHK9"/>
<name>A0A9X9LHK9_GULGU</name>
<protein>
    <submittedName>
        <fullName evidence="2">Uncharacterized protein</fullName>
    </submittedName>
</protein>
<dbReference type="Proteomes" id="UP000269945">
    <property type="component" value="Unassembled WGS sequence"/>
</dbReference>
<evidence type="ECO:0000313" key="3">
    <source>
        <dbReference type="Proteomes" id="UP000269945"/>
    </source>
</evidence>
<feature type="region of interest" description="Disordered" evidence="1">
    <location>
        <begin position="1"/>
        <end position="89"/>
    </location>
</feature>
<accession>A0A9X9LHK9</accession>
<evidence type="ECO:0000256" key="1">
    <source>
        <dbReference type="SAM" id="MobiDB-lite"/>
    </source>
</evidence>
<sequence length="89" mass="9555">MTSAGILAREDREMGSMRSRIPKTVQGAHRVATFGVLERTPSGPTHLEARPTGRPPRQGQGPDSGGEGEGTLFPRHRQSPAAPHLLRGH</sequence>